<feature type="chain" id="PRO_5038173397" evidence="2">
    <location>
        <begin position="18"/>
        <end position="480"/>
    </location>
</feature>
<comment type="subcellular location">
    <subcellularLocation>
        <location evidence="2">Cell membrane</location>
        <topology evidence="2">Lipid-anchor</topology>
    </subcellularLocation>
</comment>
<gene>
    <name evidence="4" type="ORF">JI739_12615</name>
</gene>
<dbReference type="Pfam" id="PF02321">
    <property type="entry name" value="OEP"/>
    <property type="match status" value="2"/>
</dbReference>
<dbReference type="GO" id="GO:0005886">
    <property type="term" value="C:plasma membrane"/>
    <property type="evidence" value="ECO:0007669"/>
    <property type="project" value="UniProtKB-SubCell"/>
</dbReference>
<evidence type="ECO:0000256" key="1">
    <source>
        <dbReference type="ARBA" id="ARBA00007613"/>
    </source>
</evidence>
<organism evidence="4 5">
    <name type="scientific">Ramlibacter aurantiacus</name>
    <dbReference type="NCBI Taxonomy" id="2801330"/>
    <lineage>
        <taxon>Bacteria</taxon>
        <taxon>Pseudomonadati</taxon>
        <taxon>Pseudomonadota</taxon>
        <taxon>Betaproteobacteria</taxon>
        <taxon>Burkholderiales</taxon>
        <taxon>Comamonadaceae</taxon>
        <taxon>Ramlibacter</taxon>
    </lineage>
</organism>
<keyword evidence="3" id="KW-0175">Coiled coil</keyword>
<dbReference type="Gene3D" id="2.20.200.10">
    <property type="entry name" value="Outer membrane efflux proteins (OEP)"/>
    <property type="match status" value="1"/>
</dbReference>
<keyword evidence="2" id="KW-0812">Transmembrane</keyword>
<dbReference type="GO" id="GO:0015562">
    <property type="term" value="F:efflux transmembrane transporter activity"/>
    <property type="evidence" value="ECO:0007669"/>
    <property type="project" value="InterPro"/>
</dbReference>
<dbReference type="Gene3D" id="1.20.1600.10">
    <property type="entry name" value="Outer membrane efflux proteins (OEP)"/>
    <property type="match status" value="1"/>
</dbReference>
<dbReference type="SUPFAM" id="SSF56954">
    <property type="entry name" value="Outer membrane efflux proteins (OEP)"/>
    <property type="match status" value="1"/>
</dbReference>
<sequence length="480" mass="51381">MKRLRLVALLLPLGLGACTPLRPPPIEPLPAFEAPPQWATPLPHGGRVADLQAWWRQLGDPVLTRLLERAQRESPSLDAALARLEQARAARRSAEAALLPTLDGSAALSRGNAQPPLPLATTAQVGVQAGWEIDLFGARRDRVDAAQARVRSAEAGWHEARVSVAAETAASYFRLRACEMLLGVAEADLRSRAETARLTQLSQQAGFTPPATAALARASRSEGEVRRAVQRAQCETERHALSALTGVPVAELRADLAERQVPVGAELFTVSALPAEVLAQRPDLYQAEQAIEAARAEIGSAWADQYPRVTLGGSINAGLVHLRGSTTDAQTWTLGPLAVSVPLFDAGRRAANLDGARARYDEAVAVYRGRARQAVSEVEQALVALESARTRSEAVRGAAQDFRTSFEATEARYRAGLASLVELEDARRSLLAAETALAELYRDLQLAWTRLYRSAGGAWQPGTGTPLAQRSGALQPGTSP</sequence>
<comment type="caution">
    <text evidence="4">The sequence shown here is derived from an EMBL/GenBank/DDBJ whole genome shotgun (WGS) entry which is preliminary data.</text>
</comment>
<protein>
    <submittedName>
        <fullName evidence="4">Efflux transporter outer membrane subunit</fullName>
    </submittedName>
</protein>
<dbReference type="Proteomes" id="UP000613011">
    <property type="component" value="Unassembled WGS sequence"/>
</dbReference>
<keyword evidence="2" id="KW-0472">Membrane</keyword>
<feature type="coiled-coil region" evidence="3">
    <location>
        <begin position="67"/>
        <end position="97"/>
    </location>
</feature>
<evidence type="ECO:0000313" key="5">
    <source>
        <dbReference type="Proteomes" id="UP000613011"/>
    </source>
</evidence>
<dbReference type="PANTHER" id="PTHR30203:SF29">
    <property type="entry name" value="PROTEIN CYAE"/>
    <property type="match status" value="1"/>
</dbReference>
<evidence type="ECO:0000256" key="3">
    <source>
        <dbReference type="SAM" id="Coils"/>
    </source>
</evidence>
<dbReference type="EMBL" id="JAEQNA010000004">
    <property type="protein sequence ID" value="MBL0421193.1"/>
    <property type="molecule type" value="Genomic_DNA"/>
</dbReference>
<evidence type="ECO:0000256" key="2">
    <source>
        <dbReference type="RuleBase" id="RU362097"/>
    </source>
</evidence>
<comment type="similarity">
    <text evidence="1 2">Belongs to the outer membrane factor (OMF) (TC 1.B.17) family.</text>
</comment>
<dbReference type="InterPro" id="IPR010131">
    <property type="entry name" value="MdtP/NodT-like"/>
</dbReference>
<dbReference type="NCBIfam" id="TIGR01845">
    <property type="entry name" value="outer_NodT"/>
    <property type="match status" value="1"/>
</dbReference>
<dbReference type="PROSITE" id="PS51257">
    <property type="entry name" value="PROKAR_LIPOPROTEIN"/>
    <property type="match status" value="1"/>
</dbReference>
<evidence type="ECO:0000313" key="4">
    <source>
        <dbReference type="EMBL" id="MBL0421193.1"/>
    </source>
</evidence>
<keyword evidence="2" id="KW-1134">Transmembrane beta strand</keyword>
<accession>A0A937D6Q5</accession>
<keyword evidence="2" id="KW-0449">Lipoprotein</keyword>
<dbReference type="RefSeq" id="WP_201684269.1">
    <property type="nucleotide sequence ID" value="NZ_JAEQNA010000004.1"/>
</dbReference>
<keyword evidence="2" id="KW-0732">Signal</keyword>
<feature type="signal peptide" evidence="2">
    <location>
        <begin position="1"/>
        <end position="17"/>
    </location>
</feature>
<keyword evidence="5" id="KW-1185">Reference proteome</keyword>
<proteinExistence type="inferred from homology"/>
<dbReference type="InterPro" id="IPR003423">
    <property type="entry name" value="OMP_efflux"/>
</dbReference>
<reference evidence="4" key="1">
    <citation type="submission" date="2021-01" db="EMBL/GenBank/DDBJ databases">
        <title>Ramlibacter sp. strain AW1 16S ribosomal RNA gene Genome sequencing and assembly.</title>
        <authorList>
            <person name="Kang M."/>
        </authorList>
    </citation>
    <scope>NUCLEOTIDE SEQUENCE</scope>
    <source>
        <strain evidence="4">AW1</strain>
    </source>
</reference>
<keyword evidence="2" id="KW-0564">Palmitate</keyword>
<dbReference type="AlphaFoldDB" id="A0A937D6Q5"/>
<name>A0A937D6Q5_9BURK</name>
<dbReference type="PANTHER" id="PTHR30203">
    <property type="entry name" value="OUTER MEMBRANE CATION EFFLUX PROTEIN"/>
    <property type="match status" value="1"/>
</dbReference>